<feature type="compositionally biased region" description="Basic residues" evidence="2">
    <location>
        <begin position="86"/>
        <end position="101"/>
    </location>
</feature>
<dbReference type="OrthoDB" id="79426at2759"/>
<dbReference type="InterPro" id="IPR052630">
    <property type="entry name" value="TTC17"/>
</dbReference>
<keyword evidence="1" id="KW-0802">TPR repeat</keyword>
<dbReference type="InterPro" id="IPR019734">
    <property type="entry name" value="TPR_rpt"/>
</dbReference>
<dbReference type="PANTHER" id="PTHR16091:SF3">
    <property type="entry name" value="TETRATRICOPEPTIDE REPEAT PROTEIN 17"/>
    <property type="match status" value="1"/>
</dbReference>
<proteinExistence type="predicted"/>
<dbReference type="AlphaFoldDB" id="A0A8J2MB96"/>
<protein>
    <submittedName>
        <fullName evidence="3">Uncharacterized protein</fullName>
    </submittedName>
</protein>
<name>A0A8J2MB96_9HEXA</name>
<dbReference type="Proteomes" id="UP000708208">
    <property type="component" value="Unassembled WGS sequence"/>
</dbReference>
<dbReference type="GO" id="GO:0005737">
    <property type="term" value="C:cytoplasm"/>
    <property type="evidence" value="ECO:0007669"/>
    <property type="project" value="TreeGrafter"/>
</dbReference>
<feature type="non-terminal residue" evidence="3">
    <location>
        <position position="1"/>
    </location>
</feature>
<evidence type="ECO:0000256" key="1">
    <source>
        <dbReference type="PROSITE-ProRule" id="PRU00339"/>
    </source>
</evidence>
<reference evidence="3" key="1">
    <citation type="submission" date="2021-06" db="EMBL/GenBank/DDBJ databases">
        <authorList>
            <person name="Hodson N. C."/>
            <person name="Mongue J. A."/>
            <person name="Jaron S. K."/>
        </authorList>
    </citation>
    <scope>NUCLEOTIDE SEQUENCE</scope>
</reference>
<gene>
    <name evidence="3" type="ORF">AFUS01_LOCUS44746</name>
</gene>
<evidence type="ECO:0000313" key="4">
    <source>
        <dbReference type="Proteomes" id="UP000708208"/>
    </source>
</evidence>
<keyword evidence="4" id="KW-1185">Reference proteome</keyword>
<evidence type="ECO:0000256" key="2">
    <source>
        <dbReference type="SAM" id="MobiDB-lite"/>
    </source>
</evidence>
<feature type="region of interest" description="Disordered" evidence="2">
    <location>
        <begin position="65"/>
        <end position="105"/>
    </location>
</feature>
<dbReference type="GO" id="GO:0030041">
    <property type="term" value="P:actin filament polymerization"/>
    <property type="evidence" value="ECO:0007669"/>
    <property type="project" value="TreeGrafter"/>
</dbReference>
<feature type="repeat" description="TPR" evidence="1">
    <location>
        <begin position="240"/>
        <end position="273"/>
    </location>
</feature>
<dbReference type="PANTHER" id="PTHR16091">
    <property type="entry name" value="TTC17 PROTEIN"/>
    <property type="match status" value="1"/>
</dbReference>
<evidence type="ECO:0000313" key="3">
    <source>
        <dbReference type="EMBL" id="CAG7835370.1"/>
    </source>
</evidence>
<accession>A0A8J2MB96</accession>
<comment type="caution">
    <text evidence="3">The sequence shown here is derived from an EMBL/GenBank/DDBJ whole genome shotgun (WGS) entry which is preliminary data.</text>
</comment>
<dbReference type="SMART" id="SM00028">
    <property type="entry name" value="TPR"/>
    <property type="match status" value="1"/>
</dbReference>
<dbReference type="PROSITE" id="PS50005">
    <property type="entry name" value="TPR"/>
    <property type="match status" value="1"/>
</dbReference>
<dbReference type="GO" id="GO:0015629">
    <property type="term" value="C:actin cytoskeleton"/>
    <property type="evidence" value="ECO:0007669"/>
    <property type="project" value="TreeGrafter"/>
</dbReference>
<dbReference type="EMBL" id="CAJVCH010570610">
    <property type="protein sequence ID" value="CAG7835370.1"/>
    <property type="molecule type" value="Genomic_DNA"/>
</dbReference>
<sequence length="288" mass="31944">GGDSRAIKILFFWWKRRLTTRILNTNTRSSAPHWKLVVEENGKNIITPNPTLTLPAKGTGNVIFPENGGVPFDDEEGGNSSFVTRSSRRKSSGKNSNHSRKSQTQYWISAEEDDELVLKILATTVISPKGLWTKNGHELYCASCPMAGSNAGMAVSGSGQVSSSEEYLMEGQEVLDCGRPANFTYYDQLIGVANRQSHPHIPEPQVAMVFRKKGSKKDTIDLNTLERKLRKAKKEKPSSVQLYNQIGNFWRIKGHTLRAIECFRRALAVAPNNPEVSFPLKVTIGVVG</sequence>
<organism evidence="3 4">
    <name type="scientific">Allacma fusca</name>
    <dbReference type="NCBI Taxonomy" id="39272"/>
    <lineage>
        <taxon>Eukaryota</taxon>
        <taxon>Metazoa</taxon>
        <taxon>Ecdysozoa</taxon>
        <taxon>Arthropoda</taxon>
        <taxon>Hexapoda</taxon>
        <taxon>Collembola</taxon>
        <taxon>Symphypleona</taxon>
        <taxon>Sminthuridae</taxon>
        <taxon>Allacma</taxon>
    </lineage>
</organism>